<dbReference type="InterPro" id="IPR020834">
    <property type="entry name" value="LipOase_CS"/>
</dbReference>
<comment type="pathway">
    <text evidence="18">Lipid metabolism; oxylipin biosynthesis.</text>
</comment>
<keyword evidence="5" id="KW-0150">Chloroplast</keyword>
<dbReference type="PROSITE" id="PS00711">
    <property type="entry name" value="LIPOXYGENASE_1"/>
    <property type="match status" value="1"/>
</dbReference>
<protein>
    <recommendedName>
        <fullName evidence="18">Lipoxygenase</fullName>
        <ecNumber evidence="18">1.13.11.-</ecNumber>
    </recommendedName>
</protein>
<dbReference type="InterPro" id="IPR036392">
    <property type="entry name" value="PLAT/LH2_dom_sf"/>
</dbReference>
<evidence type="ECO:0000256" key="10">
    <source>
        <dbReference type="ARBA" id="ARBA00022946"/>
    </source>
</evidence>
<sequence length="902" mass="102555">MLKSPQVYGGAFDGRKPFVVSNVKAPLPIGFGWGIRPRQRRAELRDAVRPARFPVVKVKESSVASPASEKAVSAKAVVTVKRATGGIYLERGLDDIADLLGKSLLLQLVSAEIDSDTGLEKGRIKKYAHKERDDKQKAGEVKYETDFTIPPDFGAIGAILVENEHHREIYLKDIVIDGLPTGPVHFVCNSWISSKSEIDSNRVFFTTKSYLPSETPEGLKRFREDDLKTKQGNGHGKRENHERIYDYDVYNDLGDPDKSDELKRPVLGGKQFPYPRRCRTGRGRTQQDPQSEVRSSDIYVPRDEAFSFIKEATFNARTFNSVLHGLLPALESVATDSEASFPHFPAIDDIYDNGVPLPPSQGGWKLATVLPRMIDTAIDKAEDILRFHPPEPFEKDKFFWYRDEEFARQTLAGLNPYSIKLVTEWPLKSKLDPAIYGPPESAITDKIIEQQIKGFMTIDEALKQKKLFILDYHDLFLPYVAKVRQLKGTTLYGSRTLFFLHEDDTLRPLAIELTRPPIDDKPQWKGVFTPFWDATRIWLWRIAKAHVLAHDSGYHQLVSHWLRTHCCVEPYIIASNRQLSEMHPIYRLLHPHFRYTMEINALARQSLINADGVIESCFSPGKYSIEFSSVAYKEQWQFNLEALPADLINRGLAVEDPNAPHGLKLAIEDYPFANDGLVLWDAIKEWATEYVNFYYPDPSLVKSDKELQAWWTEIRTEGHADKKDEPWWPVLDTPQDLINIVTTIMWVTSGHHAAVNFGQYSYAGYFPNRPSIARINVPTEDLNAEKWKKFIDRPEDVLLDTFPSQFQATKVTAVLNVLSSHSPDEEYLGKEIEPAWEHEPFIKGAFEKFSGKLKELEGIIDERNADYKLQNRRGAGVVPYQLLKPESGPGVTGKGVPYSISI</sequence>
<dbReference type="SUPFAM" id="SSF48484">
    <property type="entry name" value="Lipoxigenase"/>
    <property type="match status" value="1"/>
</dbReference>
<evidence type="ECO:0000256" key="9">
    <source>
        <dbReference type="ARBA" id="ARBA00022832"/>
    </source>
</evidence>
<evidence type="ECO:0000256" key="2">
    <source>
        <dbReference type="ARBA" id="ARBA00004229"/>
    </source>
</evidence>
<dbReference type="PROSITE" id="PS00081">
    <property type="entry name" value="LIPOXYGENASE_2"/>
    <property type="match status" value="1"/>
</dbReference>
<dbReference type="Gene3D" id="3.10.450.60">
    <property type="match status" value="1"/>
</dbReference>
<dbReference type="Pfam" id="PF00305">
    <property type="entry name" value="Lipoxygenase"/>
    <property type="match status" value="1"/>
</dbReference>
<dbReference type="OrthoDB" id="407298at2759"/>
<keyword evidence="12 17" id="KW-0560">Oxidoreductase</keyword>
<evidence type="ECO:0000256" key="17">
    <source>
        <dbReference type="RuleBase" id="RU003974"/>
    </source>
</evidence>
<evidence type="ECO:0000256" key="5">
    <source>
        <dbReference type="ARBA" id="ARBA00022528"/>
    </source>
</evidence>
<dbReference type="PRINTS" id="PR00087">
    <property type="entry name" value="LIPOXYGENASE"/>
</dbReference>
<gene>
    <name evidence="23" type="primary">LOC111017337</name>
</gene>
<evidence type="ECO:0000256" key="19">
    <source>
        <dbReference type="SAM" id="MobiDB-lite"/>
    </source>
</evidence>
<feature type="region of interest" description="Disordered" evidence="19">
    <location>
        <begin position="256"/>
        <end position="295"/>
    </location>
</feature>
<keyword evidence="14" id="KW-0443">Lipid metabolism</keyword>
<evidence type="ECO:0000259" key="21">
    <source>
        <dbReference type="PROSITE" id="PS51393"/>
    </source>
</evidence>
<evidence type="ECO:0000256" key="11">
    <source>
        <dbReference type="ARBA" id="ARBA00022964"/>
    </source>
</evidence>
<keyword evidence="8 18" id="KW-0925">Oxylipin biosynthesis</keyword>
<dbReference type="UniPathway" id="UPA00382"/>
<evidence type="ECO:0000256" key="14">
    <source>
        <dbReference type="ARBA" id="ARBA00023098"/>
    </source>
</evidence>
<evidence type="ECO:0000313" key="22">
    <source>
        <dbReference type="Proteomes" id="UP000504603"/>
    </source>
</evidence>
<keyword evidence="11 17" id="KW-0223">Dioxygenase</keyword>
<keyword evidence="4 18" id="KW-0444">Lipid biosynthesis</keyword>
<keyword evidence="22" id="KW-1185">Reference proteome</keyword>
<evidence type="ECO:0000256" key="1">
    <source>
        <dbReference type="ARBA" id="ARBA00001962"/>
    </source>
</evidence>
<evidence type="ECO:0000256" key="12">
    <source>
        <dbReference type="ARBA" id="ARBA00023002"/>
    </source>
</evidence>
<dbReference type="KEGG" id="mcha:111017337"/>
<feature type="domain" description="Lipoxygenase" evidence="21">
    <location>
        <begin position="209"/>
        <end position="902"/>
    </location>
</feature>
<dbReference type="FunFam" id="1.20.245.10:FF:000002">
    <property type="entry name" value="Lipoxygenase"/>
    <property type="match status" value="1"/>
</dbReference>
<accession>A0A6J1D3S5</accession>
<evidence type="ECO:0000313" key="23">
    <source>
        <dbReference type="RefSeq" id="XP_022148745.1"/>
    </source>
</evidence>
<evidence type="ECO:0000256" key="3">
    <source>
        <dbReference type="ARBA" id="ARBA00009419"/>
    </source>
</evidence>
<organism evidence="22 23">
    <name type="scientific">Momordica charantia</name>
    <name type="common">Bitter gourd</name>
    <name type="synonym">Balsam pear</name>
    <dbReference type="NCBI Taxonomy" id="3673"/>
    <lineage>
        <taxon>Eukaryota</taxon>
        <taxon>Viridiplantae</taxon>
        <taxon>Streptophyta</taxon>
        <taxon>Embryophyta</taxon>
        <taxon>Tracheophyta</taxon>
        <taxon>Spermatophyta</taxon>
        <taxon>Magnoliopsida</taxon>
        <taxon>eudicotyledons</taxon>
        <taxon>Gunneridae</taxon>
        <taxon>Pentapetalae</taxon>
        <taxon>rosids</taxon>
        <taxon>fabids</taxon>
        <taxon>Cucurbitales</taxon>
        <taxon>Cucurbitaceae</taxon>
        <taxon>Momordiceae</taxon>
        <taxon>Momordica</taxon>
    </lineage>
</organism>
<keyword evidence="15 18" id="KW-0275">Fatty acid biosynthesis</keyword>
<evidence type="ECO:0000256" key="16">
    <source>
        <dbReference type="PROSITE-ProRule" id="PRU00152"/>
    </source>
</evidence>
<dbReference type="GO" id="GO:0046872">
    <property type="term" value="F:metal ion binding"/>
    <property type="evidence" value="ECO:0007669"/>
    <property type="project" value="UniProtKB-UniRule"/>
</dbReference>
<comment type="cofactor">
    <cofactor evidence="1 17">
        <name>Fe cation</name>
        <dbReference type="ChEBI" id="CHEBI:24875"/>
    </cofactor>
</comment>
<dbReference type="InterPro" id="IPR001246">
    <property type="entry name" value="LipOase_plant"/>
</dbReference>
<dbReference type="PROSITE" id="PS50095">
    <property type="entry name" value="PLAT"/>
    <property type="match status" value="1"/>
</dbReference>
<dbReference type="InterPro" id="IPR020833">
    <property type="entry name" value="LipOase_Fe_BS"/>
</dbReference>
<keyword evidence="7 17" id="KW-0479">Metal-binding</keyword>
<dbReference type="GO" id="GO:0006633">
    <property type="term" value="P:fatty acid biosynthetic process"/>
    <property type="evidence" value="ECO:0007669"/>
    <property type="project" value="UniProtKB-KW"/>
</dbReference>
<evidence type="ECO:0000256" key="7">
    <source>
        <dbReference type="ARBA" id="ARBA00022723"/>
    </source>
</evidence>
<dbReference type="InterPro" id="IPR013819">
    <property type="entry name" value="LipOase_C"/>
</dbReference>
<dbReference type="Gene3D" id="1.20.245.10">
    <property type="entry name" value="Lipoxygenase-1, Domain 5"/>
    <property type="match status" value="1"/>
</dbReference>
<dbReference type="AlphaFoldDB" id="A0A6J1D3S5"/>
<dbReference type="InterPro" id="IPR027433">
    <property type="entry name" value="Lipoxygenase_dom_3"/>
</dbReference>
<comment type="caution">
    <text evidence="16">Lacks conserved residue(s) required for the propagation of feature annotation.</text>
</comment>
<dbReference type="GeneID" id="111017337"/>
<keyword evidence="10" id="KW-0809">Transit peptide</keyword>
<evidence type="ECO:0000256" key="15">
    <source>
        <dbReference type="ARBA" id="ARBA00023160"/>
    </source>
</evidence>
<evidence type="ECO:0000256" key="8">
    <source>
        <dbReference type="ARBA" id="ARBA00022767"/>
    </source>
</evidence>
<proteinExistence type="inferred from homology"/>
<dbReference type="FunFam" id="3.10.450.60:FF:000005">
    <property type="entry name" value="Lipoxygenase"/>
    <property type="match status" value="1"/>
</dbReference>
<dbReference type="InterPro" id="IPR001024">
    <property type="entry name" value="PLAT/LH2_dom"/>
</dbReference>
<dbReference type="Gene3D" id="2.60.60.20">
    <property type="entry name" value="PLAT/LH2 domain"/>
    <property type="match status" value="1"/>
</dbReference>
<dbReference type="GO" id="GO:0016165">
    <property type="term" value="F:linoleate 13S-lipoxygenase activity"/>
    <property type="evidence" value="ECO:0007669"/>
    <property type="project" value="UniProtKB-ARBA"/>
</dbReference>
<dbReference type="SMART" id="SM00308">
    <property type="entry name" value="LH2"/>
    <property type="match status" value="1"/>
</dbReference>
<dbReference type="Pfam" id="PF01477">
    <property type="entry name" value="PLAT"/>
    <property type="match status" value="1"/>
</dbReference>
<comment type="function">
    <text evidence="18">Plant lipoxygenase may be involved in a number of diverse aspects of plant physiology including growth and development, pest resistance, and senescence or responses to wounding.</text>
</comment>
<dbReference type="SUPFAM" id="SSF49723">
    <property type="entry name" value="Lipase/lipooxygenase domain (PLAT/LH2 domain)"/>
    <property type="match status" value="1"/>
</dbReference>
<keyword evidence="9" id="KW-0276">Fatty acid metabolism</keyword>
<evidence type="ECO:0000256" key="4">
    <source>
        <dbReference type="ARBA" id="ARBA00022516"/>
    </source>
</evidence>
<dbReference type="SMR" id="A0A6J1D3S5"/>
<comment type="similarity">
    <text evidence="3 17">Belongs to the lipoxygenase family.</text>
</comment>
<dbReference type="EC" id="1.13.11.-" evidence="18"/>
<dbReference type="Proteomes" id="UP000504603">
    <property type="component" value="Unplaced"/>
</dbReference>
<dbReference type="PROSITE" id="PS51393">
    <property type="entry name" value="LIPOXYGENASE_3"/>
    <property type="match status" value="1"/>
</dbReference>
<evidence type="ECO:0000256" key="13">
    <source>
        <dbReference type="ARBA" id="ARBA00023004"/>
    </source>
</evidence>
<feature type="domain" description="PLAT" evidence="20">
    <location>
        <begin position="76"/>
        <end position="206"/>
    </location>
</feature>
<dbReference type="GO" id="GO:0009507">
    <property type="term" value="C:chloroplast"/>
    <property type="evidence" value="ECO:0007669"/>
    <property type="project" value="UniProtKB-SubCell"/>
</dbReference>
<dbReference type="Gene3D" id="4.10.372.10">
    <property type="entry name" value="Lipoxygenase-1, Domain 3"/>
    <property type="match status" value="1"/>
</dbReference>
<dbReference type="PANTHER" id="PTHR11771">
    <property type="entry name" value="LIPOXYGENASE"/>
    <property type="match status" value="1"/>
</dbReference>
<name>A0A6J1D3S5_MOMCH</name>
<dbReference type="GO" id="GO:0034440">
    <property type="term" value="P:lipid oxidation"/>
    <property type="evidence" value="ECO:0007669"/>
    <property type="project" value="InterPro"/>
</dbReference>
<dbReference type="RefSeq" id="XP_022148745.1">
    <property type="nucleotide sequence ID" value="XM_022293053.1"/>
</dbReference>
<keyword evidence="13 17" id="KW-0408">Iron</keyword>
<dbReference type="Gene3D" id="4.10.375.10">
    <property type="entry name" value="Lipoxygenase-1, Domain 2"/>
    <property type="match status" value="1"/>
</dbReference>
<comment type="subcellular location">
    <subcellularLocation>
        <location evidence="2">Plastid</location>
        <location evidence="2">Chloroplast</location>
    </subcellularLocation>
</comment>
<dbReference type="GO" id="GO:0031408">
    <property type="term" value="P:oxylipin biosynthetic process"/>
    <property type="evidence" value="ECO:0007669"/>
    <property type="project" value="UniProtKB-UniRule"/>
</dbReference>
<dbReference type="InterPro" id="IPR036226">
    <property type="entry name" value="LipOase_C_sf"/>
</dbReference>
<dbReference type="PRINTS" id="PR00468">
    <property type="entry name" value="PLTLPOXGNASE"/>
</dbReference>
<dbReference type="InterPro" id="IPR000907">
    <property type="entry name" value="LipOase"/>
</dbReference>
<reference evidence="23" key="1">
    <citation type="submission" date="2025-08" db="UniProtKB">
        <authorList>
            <consortium name="RefSeq"/>
        </authorList>
    </citation>
    <scope>IDENTIFICATION</scope>
</reference>
<evidence type="ECO:0000259" key="20">
    <source>
        <dbReference type="PROSITE" id="PS50095"/>
    </source>
</evidence>
<evidence type="ECO:0000256" key="6">
    <source>
        <dbReference type="ARBA" id="ARBA00022640"/>
    </source>
</evidence>
<evidence type="ECO:0000256" key="18">
    <source>
        <dbReference type="RuleBase" id="RU003975"/>
    </source>
</evidence>
<keyword evidence="6" id="KW-0934">Plastid</keyword>